<dbReference type="RefSeq" id="WP_087512439.1">
    <property type="nucleotide sequence ID" value="NZ_CP032134.1"/>
</dbReference>
<keyword evidence="1" id="KW-0059">Arsenical resistance</keyword>
<dbReference type="InterPro" id="IPR036196">
    <property type="entry name" value="Ptyr_pPase_sf"/>
</dbReference>
<evidence type="ECO:0000259" key="2">
    <source>
        <dbReference type="SMART" id="SM00226"/>
    </source>
</evidence>
<dbReference type="PANTHER" id="PTHR43428:SF1">
    <property type="entry name" value="ARSENATE REDUCTASE"/>
    <property type="match status" value="1"/>
</dbReference>
<reference evidence="4" key="1">
    <citation type="submission" date="2018-09" db="EMBL/GenBank/DDBJ databases">
        <title>The complete genome of Acinetobacter sp. strain WCHAc010005.</title>
        <authorList>
            <person name="Hu Y."/>
            <person name="Long H."/>
            <person name="Feng Y."/>
            <person name="Zong Z."/>
        </authorList>
    </citation>
    <scope>NUCLEOTIDE SEQUENCE [LARGE SCALE GENOMIC DNA]</scope>
    <source>
        <strain evidence="4">WCHAc010005</strain>
    </source>
</reference>
<dbReference type="AlphaFoldDB" id="A0A3B7LXM9"/>
<sequence length="157" mass="17144">MKILFLCTGNSCRSILSEALFNAQAPSGFQACSAGSHPSGQVHPLTLKTLQSLNIPTESLFSKNMQACEAFAPEIVVTVCSEAANESCPLYLGNALKVHWGLDDPSHMDLPEAEKLQAFHLTVQHIQRRFDAFFALNFEQLNAQELAKALENIALIA</sequence>
<dbReference type="KEGG" id="achi:CDG60_12045"/>
<organism evidence="3 4">
    <name type="scientific">Acinetobacter chinensis</name>
    <dbReference type="NCBI Taxonomy" id="2004650"/>
    <lineage>
        <taxon>Bacteria</taxon>
        <taxon>Pseudomonadati</taxon>
        <taxon>Pseudomonadota</taxon>
        <taxon>Gammaproteobacteria</taxon>
        <taxon>Moraxellales</taxon>
        <taxon>Moraxellaceae</taxon>
        <taxon>Acinetobacter</taxon>
    </lineage>
</organism>
<dbReference type="GO" id="GO:0046685">
    <property type="term" value="P:response to arsenic-containing substance"/>
    <property type="evidence" value="ECO:0007669"/>
    <property type="project" value="UniProtKB-KW"/>
</dbReference>
<dbReference type="CDD" id="cd16345">
    <property type="entry name" value="LMWP_ArsC"/>
    <property type="match status" value="1"/>
</dbReference>
<dbReference type="PANTHER" id="PTHR43428">
    <property type="entry name" value="ARSENATE REDUCTASE"/>
    <property type="match status" value="1"/>
</dbReference>
<dbReference type="Gene3D" id="3.40.50.2300">
    <property type="match status" value="1"/>
</dbReference>
<feature type="domain" description="Phosphotyrosine protein phosphatase I" evidence="2">
    <location>
        <begin position="1"/>
        <end position="136"/>
    </location>
</feature>
<gene>
    <name evidence="3" type="ORF">CDG60_12045</name>
</gene>
<dbReference type="Pfam" id="PF01451">
    <property type="entry name" value="LMWPc"/>
    <property type="match status" value="1"/>
</dbReference>
<name>A0A3B7LXM9_9GAMM</name>
<evidence type="ECO:0000313" key="3">
    <source>
        <dbReference type="EMBL" id="AXY57228.1"/>
    </source>
</evidence>
<dbReference type="Proteomes" id="UP000263753">
    <property type="component" value="Chromosome"/>
</dbReference>
<evidence type="ECO:0000313" key="4">
    <source>
        <dbReference type="Proteomes" id="UP000263753"/>
    </source>
</evidence>
<accession>A0A3B7LXM9</accession>
<dbReference type="SUPFAM" id="SSF52788">
    <property type="entry name" value="Phosphotyrosine protein phosphatases I"/>
    <property type="match status" value="1"/>
</dbReference>
<dbReference type="EMBL" id="CP032134">
    <property type="protein sequence ID" value="AXY57228.1"/>
    <property type="molecule type" value="Genomic_DNA"/>
</dbReference>
<dbReference type="SMART" id="SM00226">
    <property type="entry name" value="LMWPc"/>
    <property type="match status" value="1"/>
</dbReference>
<proteinExistence type="predicted"/>
<evidence type="ECO:0000256" key="1">
    <source>
        <dbReference type="ARBA" id="ARBA00022849"/>
    </source>
</evidence>
<protein>
    <submittedName>
        <fullName evidence="3">Arsenate reductase ArsC</fullName>
    </submittedName>
</protein>
<dbReference type="PROSITE" id="PS51257">
    <property type="entry name" value="PROKAR_LIPOPROTEIN"/>
    <property type="match status" value="1"/>
</dbReference>
<dbReference type="InterPro" id="IPR023485">
    <property type="entry name" value="Ptyr_pPase"/>
</dbReference>